<evidence type="ECO:0000256" key="4">
    <source>
        <dbReference type="ARBA" id="ARBA00022692"/>
    </source>
</evidence>
<sequence length="259" mass="27624">MSESRFFHQNRWFQRFPVTLLLAGQVFVRLLRGKLQRAALAEQLGVAGPRALGTVLLMSGLAGMICAMQMGRELIRYGAIESMGGAFALAFCRELGPLLTAGIVAGQVGGTYAAEVGVMQITEQIDALHMLRTNPVDYLVTPRVVACCVMVPILTTFAITIGLGSGALVAYQVYGQPPDLFLNSVRFFLKLEDLWTIVLKAVVFGVLVSLIGCSWGLTTRGGAKGVGQSTTAAVVNIWVAIFLADLVLSLVLAIPPIPG</sequence>
<name>A0A0M2PZH6_PROHO</name>
<keyword evidence="6 7" id="KW-0472">Membrane</keyword>
<organism evidence="8 9">
    <name type="scientific">Prochlorothrix hollandica PCC 9006 = CALU 1027</name>
    <dbReference type="NCBI Taxonomy" id="317619"/>
    <lineage>
        <taxon>Bacteria</taxon>
        <taxon>Bacillati</taxon>
        <taxon>Cyanobacteriota</taxon>
        <taxon>Cyanophyceae</taxon>
        <taxon>Prochlorotrichales</taxon>
        <taxon>Prochlorotrichaceae</taxon>
        <taxon>Prochlorothrix</taxon>
    </lineage>
</organism>
<evidence type="ECO:0000313" key="9">
    <source>
        <dbReference type="Proteomes" id="UP000034681"/>
    </source>
</evidence>
<comment type="similarity">
    <text evidence="2 7">Belongs to the MlaE permease family.</text>
</comment>
<protein>
    <submittedName>
        <fullName evidence="8">ABC transporter permease</fullName>
    </submittedName>
</protein>
<dbReference type="EMBL" id="AJTX02000004">
    <property type="protein sequence ID" value="KKJ00109.1"/>
    <property type="molecule type" value="Genomic_DNA"/>
</dbReference>
<evidence type="ECO:0000313" key="8">
    <source>
        <dbReference type="EMBL" id="KKJ00109.1"/>
    </source>
</evidence>
<feature type="transmembrane region" description="Helical" evidence="7">
    <location>
        <begin position="51"/>
        <end position="68"/>
    </location>
</feature>
<dbReference type="GO" id="GO:0043190">
    <property type="term" value="C:ATP-binding cassette (ABC) transporter complex"/>
    <property type="evidence" value="ECO:0007669"/>
    <property type="project" value="InterPro"/>
</dbReference>
<dbReference type="RefSeq" id="WP_017711450.1">
    <property type="nucleotide sequence ID" value="NZ_KB235933.1"/>
</dbReference>
<dbReference type="STRING" id="317619.GCA_000332315_00815"/>
<evidence type="ECO:0000256" key="1">
    <source>
        <dbReference type="ARBA" id="ARBA00004141"/>
    </source>
</evidence>
<feature type="transmembrane region" description="Helical" evidence="7">
    <location>
        <begin position="144"/>
        <end position="174"/>
    </location>
</feature>
<keyword evidence="9" id="KW-1185">Reference proteome</keyword>
<dbReference type="GO" id="GO:0005548">
    <property type="term" value="F:phospholipid transporter activity"/>
    <property type="evidence" value="ECO:0007669"/>
    <property type="project" value="TreeGrafter"/>
</dbReference>
<dbReference type="AlphaFoldDB" id="A0A0M2PZH6"/>
<feature type="transmembrane region" description="Helical" evidence="7">
    <location>
        <begin position="194"/>
        <end position="218"/>
    </location>
</feature>
<keyword evidence="5 7" id="KW-1133">Transmembrane helix</keyword>
<feature type="transmembrane region" description="Helical" evidence="7">
    <location>
        <begin position="12"/>
        <end position="31"/>
    </location>
</feature>
<reference evidence="8" key="1">
    <citation type="submission" date="2012-04" db="EMBL/GenBank/DDBJ databases">
        <authorList>
            <person name="Borisov I.G."/>
            <person name="Ivanikova N.V."/>
            <person name="Pinevich A.V."/>
        </authorList>
    </citation>
    <scope>NUCLEOTIDE SEQUENCE</scope>
    <source>
        <strain evidence="8">CALU 1027</strain>
    </source>
</reference>
<evidence type="ECO:0000256" key="5">
    <source>
        <dbReference type="ARBA" id="ARBA00022989"/>
    </source>
</evidence>
<dbReference type="PANTHER" id="PTHR30188">
    <property type="entry name" value="ABC TRANSPORTER PERMEASE PROTEIN-RELATED"/>
    <property type="match status" value="1"/>
</dbReference>
<accession>A0A0M2PZH6</accession>
<dbReference type="OrthoDB" id="9810518at2"/>
<dbReference type="Proteomes" id="UP000034681">
    <property type="component" value="Unassembled WGS sequence"/>
</dbReference>
<keyword evidence="3" id="KW-0813">Transport</keyword>
<dbReference type="InterPro" id="IPR003453">
    <property type="entry name" value="ABC_MlaE_roteobac"/>
</dbReference>
<keyword evidence="4 7" id="KW-0812">Transmembrane</keyword>
<dbReference type="Pfam" id="PF02405">
    <property type="entry name" value="MlaE"/>
    <property type="match status" value="1"/>
</dbReference>
<evidence type="ECO:0000256" key="6">
    <source>
        <dbReference type="ARBA" id="ARBA00023136"/>
    </source>
</evidence>
<comment type="subcellular location">
    <subcellularLocation>
        <location evidence="1">Membrane</location>
        <topology evidence="1">Multi-pass membrane protein</topology>
    </subcellularLocation>
</comment>
<comment type="caution">
    <text evidence="8">The sequence shown here is derived from an EMBL/GenBank/DDBJ whole genome shotgun (WGS) entry which is preliminary data.</text>
</comment>
<evidence type="ECO:0000256" key="7">
    <source>
        <dbReference type="RuleBase" id="RU362044"/>
    </source>
</evidence>
<dbReference type="eggNOG" id="COG0767">
    <property type="taxonomic scope" value="Bacteria"/>
</dbReference>
<dbReference type="PANTHER" id="PTHR30188:SF4">
    <property type="entry name" value="PROTEIN TRIGALACTOSYLDIACYLGLYCEROL 1, CHLOROPLASTIC"/>
    <property type="match status" value="1"/>
</dbReference>
<evidence type="ECO:0000256" key="3">
    <source>
        <dbReference type="ARBA" id="ARBA00022448"/>
    </source>
</evidence>
<gene>
    <name evidence="8" type="ORF">PROH_10240</name>
</gene>
<evidence type="ECO:0000256" key="2">
    <source>
        <dbReference type="ARBA" id="ARBA00007556"/>
    </source>
</evidence>
<dbReference type="NCBIfam" id="TIGR00056">
    <property type="entry name" value="MlaE family lipid ABC transporter permease subunit"/>
    <property type="match status" value="1"/>
</dbReference>
<dbReference type="InterPro" id="IPR030802">
    <property type="entry name" value="Permease_MalE"/>
</dbReference>
<feature type="transmembrane region" description="Helical" evidence="7">
    <location>
        <begin position="230"/>
        <end position="254"/>
    </location>
</feature>
<proteinExistence type="inferred from homology"/>